<dbReference type="GO" id="GO:0005634">
    <property type="term" value="C:nucleus"/>
    <property type="evidence" value="ECO:0007669"/>
    <property type="project" value="UniProtKB-SubCell"/>
</dbReference>
<evidence type="ECO:0000256" key="4">
    <source>
        <dbReference type="ARBA" id="ARBA00023163"/>
    </source>
</evidence>
<keyword evidence="3" id="KW-0238">DNA-binding</keyword>
<dbReference type="InterPro" id="IPR003657">
    <property type="entry name" value="WRKY_dom"/>
</dbReference>
<dbReference type="InterPro" id="IPR044810">
    <property type="entry name" value="WRKY_plant"/>
</dbReference>
<evidence type="ECO:0000313" key="8">
    <source>
        <dbReference type="EMBL" id="KAJ0975466.1"/>
    </source>
</evidence>
<comment type="subcellular location">
    <subcellularLocation>
        <location evidence="1">Nucleus</location>
    </subcellularLocation>
</comment>
<evidence type="ECO:0000256" key="6">
    <source>
        <dbReference type="SAM" id="MobiDB-lite"/>
    </source>
</evidence>
<keyword evidence="5" id="KW-0539">Nucleus</keyword>
<dbReference type="SUPFAM" id="SSF118290">
    <property type="entry name" value="WRKY DNA-binding domain"/>
    <property type="match status" value="1"/>
</dbReference>
<evidence type="ECO:0000256" key="5">
    <source>
        <dbReference type="ARBA" id="ARBA00023242"/>
    </source>
</evidence>
<comment type="caution">
    <text evidence="8">The sequence shown here is derived from an EMBL/GenBank/DDBJ whole genome shotgun (WGS) entry which is preliminary data.</text>
</comment>
<dbReference type="SMART" id="SM00774">
    <property type="entry name" value="WRKY"/>
    <property type="match status" value="1"/>
</dbReference>
<protein>
    <recommendedName>
        <fullName evidence="7">WRKY domain-containing protein</fullName>
    </recommendedName>
</protein>
<keyword evidence="4" id="KW-0804">Transcription</keyword>
<dbReference type="OrthoDB" id="770297at2759"/>
<dbReference type="GO" id="GO:0003700">
    <property type="term" value="F:DNA-binding transcription factor activity"/>
    <property type="evidence" value="ECO:0007669"/>
    <property type="project" value="InterPro"/>
</dbReference>
<dbReference type="Proteomes" id="UP001085076">
    <property type="component" value="Miscellaneous, Linkage group lg04"/>
</dbReference>
<accession>A0A9D5HG48</accession>
<proteinExistence type="predicted"/>
<keyword evidence="2" id="KW-0805">Transcription regulation</keyword>
<evidence type="ECO:0000259" key="7">
    <source>
        <dbReference type="PROSITE" id="PS50811"/>
    </source>
</evidence>
<evidence type="ECO:0000256" key="2">
    <source>
        <dbReference type="ARBA" id="ARBA00023015"/>
    </source>
</evidence>
<name>A0A9D5HG48_9LILI</name>
<evidence type="ECO:0000313" key="9">
    <source>
        <dbReference type="Proteomes" id="UP001085076"/>
    </source>
</evidence>
<evidence type="ECO:0000256" key="1">
    <source>
        <dbReference type="ARBA" id="ARBA00004123"/>
    </source>
</evidence>
<evidence type="ECO:0000256" key="3">
    <source>
        <dbReference type="ARBA" id="ARBA00023125"/>
    </source>
</evidence>
<reference evidence="8" key="1">
    <citation type="submission" date="2021-03" db="EMBL/GenBank/DDBJ databases">
        <authorList>
            <person name="Li Z."/>
            <person name="Yang C."/>
        </authorList>
    </citation>
    <scope>NUCLEOTIDE SEQUENCE</scope>
    <source>
        <strain evidence="8">Dzin_1.0</strain>
        <tissue evidence="8">Leaf</tissue>
    </source>
</reference>
<keyword evidence="9" id="KW-1185">Reference proteome</keyword>
<dbReference type="PROSITE" id="PS50811">
    <property type="entry name" value="WRKY"/>
    <property type="match status" value="1"/>
</dbReference>
<dbReference type="EMBL" id="JAGGNH010000004">
    <property type="protein sequence ID" value="KAJ0975466.1"/>
    <property type="molecule type" value="Genomic_DNA"/>
</dbReference>
<sequence>MAIQEITRGYELIKRLRSILYLGGDDTQSSELPHGVLFEEALQALTVAITNLRSSTSPKSVEVSSVSLSDQGSEASNEIKKTPSSGCRKRGLRDDNPWTKITYAPHDDGHQWRKYGHKIIKKSKLSRSYYRCTYKDQGCLARKHVQQKDCNEPPLFTVTYHEKHTCKCNNNYPMISPHMTLDDLVPKEPNLFSFESNNANVIFSQERTVPYSSIKASTTQQDPEQQRVVDLQNKTIHKETMESVEKSDQDCLQAMLNTCVEGTIPAGACFSPPWLQVMCMDDLIME</sequence>
<organism evidence="8 9">
    <name type="scientific">Dioscorea zingiberensis</name>
    <dbReference type="NCBI Taxonomy" id="325984"/>
    <lineage>
        <taxon>Eukaryota</taxon>
        <taxon>Viridiplantae</taxon>
        <taxon>Streptophyta</taxon>
        <taxon>Embryophyta</taxon>
        <taxon>Tracheophyta</taxon>
        <taxon>Spermatophyta</taxon>
        <taxon>Magnoliopsida</taxon>
        <taxon>Liliopsida</taxon>
        <taxon>Dioscoreales</taxon>
        <taxon>Dioscoreaceae</taxon>
        <taxon>Dioscorea</taxon>
    </lineage>
</organism>
<feature type="region of interest" description="Disordered" evidence="6">
    <location>
        <begin position="60"/>
        <end position="91"/>
    </location>
</feature>
<reference evidence="8" key="2">
    <citation type="journal article" date="2022" name="Hortic Res">
        <title>The genome of Dioscorea zingiberensis sheds light on the biosynthesis, origin and evolution of the medicinally important diosgenin saponins.</title>
        <authorList>
            <person name="Li Y."/>
            <person name="Tan C."/>
            <person name="Li Z."/>
            <person name="Guo J."/>
            <person name="Li S."/>
            <person name="Chen X."/>
            <person name="Wang C."/>
            <person name="Dai X."/>
            <person name="Yang H."/>
            <person name="Song W."/>
            <person name="Hou L."/>
            <person name="Xu J."/>
            <person name="Tong Z."/>
            <person name="Xu A."/>
            <person name="Yuan X."/>
            <person name="Wang W."/>
            <person name="Yang Q."/>
            <person name="Chen L."/>
            <person name="Sun Z."/>
            <person name="Wang K."/>
            <person name="Pan B."/>
            <person name="Chen J."/>
            <person name="Bao Y."/>
            <person name="Liu F."/>
            <person name="Qi X."/>
            <person name="Gang D.R."/>
            <person name="Wen J."/>
            <person name="Li J."/>
        </authorList>
    </citation>
    <scope>NUCLEOTIDE SEQUENCE</scope>
    <source>
        <strain evidence="8">Dzin_1.0</strain>
    </source>
</reference>
<dbReference type="InterPro" id="IPR036576">
    <property type="entry name" value="WRKY_dom_sf"/>
</dbReference>
<dbReference type="GO" id="GO:0043565">
    <property type="term" value="F:sequence-specific DNA binding"/>
    <property type="evidence" value="ECO:0007669"/>
    <property type="project" value="InterPro"/>
</dbReference>
<dbReference type="AlphaFoldDB" id="A0A9D5HG48"/>
<dbReference type="PANTHER" id="PTHR31282">
    <property type="entry name" value="WRKY TRANSCRIPTION FACTOR 21-RELATED"/>
    <property type="match status" value="1"/>
</dbReference>
<gene>
    <name evidence="8" type="ORF">J5N97_017431</name>
</gene>
<dbReference type="Gene3D" id="2.20.25.80">
    <property type="entry name" value="WRKY domain"/>
    <property type="match status" value="1"/>
</dbReference>
<feature type="compositionally biased region" description="Low complexity" evidence="6">
    <location>
        <begin position="60"/>
        <end position="69"/>
    </location>
</feature>
<feature type="domain" description="WRKY" evidence="7">
    <location>
        <begin position="107"/>
        <end position="164"/>
    </location>
</feature>
<dbReference type="Pfam" id="PF03106">
    <property type="entry name" value="WRKY"/>
    <property type="match status" value="1"/>
</dbReference>